<dbReference type="GO" id="GO:0008270">
    <property type="term" value="F:zinc ion binding"/>
    <property type="evidence" value="ECO:0007669"/>
    <property type="project" value="InterPro"/>
</dbReference>
<sequence>MELPDRGPGADLVGRTAALLPDLSVDLQPSGWRLSGGRGRDAARGAAYLRQDLDELAEAYDGYVGELKLSLCGPWTLAAAVALPRGEKALSDPGACRDLRQALLAAATDHVDRVRSLVPGADVALQFDEPSLTAVLTGSVPTASGFSRLRSVDEQTAREALTELTAGLAARTRSIVVHTCAPSPPLRMLAEVPDLSVALDVALLGGAEWDLVAEAVEASRAPWLGLVPTDATGTHPGRYVERVLAMWRRLGLPDADLSTLTLSPACGLAGRSPDAALGVARLVQAAAHELGEIAQGS</sequence>
<gene>
    <name evidence="2" type="ORF">HNR15_002303</name>
</gene>
<evidence type="ECO:0000313" key="3">
    <source>
        <dbReference type="Proteomes" id="UP000571817"/>
    </source>
</evidence>
<comment type="caution">
    <text evidence="2">The sequence shown here is derived from an EMBL/GenBank/DDBJ whole genome shotgun (WGS) entry which is preliminary data.</text>
</comment>
<accession>A0A853DKZ1</accession>
<protein>
    <recommendedName>
        <fullName evidence="1">Cobalamin-independent methionine synthase MetE C-terminal/archaeal domain-containing protein</fullName>
    </recommendedName>
</protein>
<dbReference type="Gene3D" id="3.20.20.210">
    <property type="match status" value="1"/>
</dbReference>
<organism evidence="2 3">
    <name type="scientific">Allobranchiibius huperziae</name>
    <dbReference type="NCBI Taxonomy" id="1874116"/>
    <lineage>
        <taxon>Bacteria</taxon>
        <taxon>Bacillati</taxon>
        <taxon>Actinomycetota</taxon>
        <taxon>Actinomycetes</taxon>
        <taxon>Micrococcales</taxon>
        <taxon>Dermacoccaceae</taxon>
        <taxon>Allobranchiibius</taxon>
    </lineage>
</organism>
<dbReference type="AlphaFoldDB" id="A0A853DKZ1"/>
<keyword evidence="3" id="KW-1185">Reference proteome</keyword>
<feature type="domain" description="Cobalamin-independent methionine synthase MetE C-terminal/archaeal" evidence="1">
    <location>
        <begin position="86"/>
        <end position="286"/>
    </location>
</feature>
<dbReference type="Pfam" id="PF01717">
    <property type="entry name" value="Meth_synt_2"/>
    <property type="match status" value="1"/>
</dbReference>
<name>A0A853DKZ1_9MICO</name>
<reference evidence="2 3" key="1">
    <citation type="submission" date="2020-07" db="EMBL/GenBank/DDBJ databases">
        <title>Sequencing the genomes of 1000 actinobacteria strains.</title>
        <authorList>
            <person name="Klenk H.-P."/>
        </authorList>
    </citation>
    <scope>NUCLEOTIDE SEQUENCE [LARGE SCALE GENOMIC DNA]</scope>
    <source>
        <strain evidence="2 3">DSM 29531</strain>
    </source>
</reference>
<dbReference type="InterPro" id="IPR002629">
    <property type="entry name" value="Met_Synth_C/arc"/>
</dbReference>
<dbReference type="EMBL" id="JACCFW010000001">
    <property type="protein sequence ID" value="NYJ75340.1"/>
    <property type="molecule type" value="Genomic_DNA"/>
</dbReference>
<evidence type="ECO:0000313" key="2">
    <source>
        <dbReference type="EMBL" id="NYJ75340.1"/>
    </source>
</evidence>
<dbReference type="RefSeq" id="WP_343048520.1">
    <property type="nucleotide sequence ID" value="NZ_JACCFW010000001.1"/>
</dbReference>
<proteinExistence type="predicted"/>
<dbReference type="InterPro" id="IPR038071">
    <property type="entry name" value="UROD/MetE-like_sf"/>
</dbReference>
<dbReference type="SUPFAM" id="SSF51726">
    <property type="entry name" value="UROD/MetE-like"/>
    <property type="match status" value="1"/>
</dbReference>
<dbReference type="Proteomes" id="UP000571817">
    <property type="component" value="Unassembled WGS sequence"/>
</dbReference>
<dbReference type="GO" id="GO:0009086">
    <property type="term" value="P:methionine biosynthetic process"/>
    <property type="evidence" value="ECO:0007669"/>
    <property type="project" value="InterPro"/>
</dbReference>
<evidence type="ECO:0000259" key="1">
    <source>
        <dbReference type="Pfam" id="PF01717"/>
    </source>
</evidence>
<dbReference type="GO" id="GO:0003871">
    <property type="term" value="F:5-methyltetrahydropteroyltriglutamate-homocysteine S-methyltransferase activity"/>
    <property type="evidence" value="ECO:0007669"/>
    <property type="project" value="InterPro"/>
</dbReference>